<keyword evidence="3" id="KW-1185">Reference proteome</keyword>
<name>A0A5E4CDA1_MARMO</name>
<feature type="compositionally biased region" description="Basic residues" evidence="1">
    <location>
        <begin position="193"/>
        <end position="205"/>
    </location>
</feature>
<proteinExistence type="predicted"/>
<feature type="compositionally biased region" description="Pro residues" evidence="1">
    <location>
        <begin position="117"/>
        <end position="138"/>
    </location>
</feature>
<accession>A0A5E4CDA1</accession>
<feature type="compositionally biased region" description="Low complexity" evidence="1">
    <location>
        <begin position="145"/>
        <end position="173"/>
    </location>
</feature>
<evidence type="ECO:0000313" key="3">
    <source>
        <dbReference type="Proteomes" id="UP000335636"/>
    </source>
</evidence>
<feature type="region of interest" description="Disordered" evidence="1">
    <location>
        <begin position="1"/>
        <end position="45"/>
    </location>
</feature>
<dbReference type="EMBL" id="CABDUW010001133">
    <property type="protein sequence ID" value="VTJ78911.1"/>
    <property type="molecule type" value="Genomic_DNA"/>
</dbReference>
<evidence type="ECO:0000256" key="1">
    <source>
        <dbReference type="SAM" id="MobiDB-lite"/>
    </source>
</evidence>
<comment type="caution">
    <text evidence="2">The sequence shown here is derived from an EMBL/GenBank/DDBJ whole genome shotgun (WGS) entry which is preliminary data.</text>
</comment>
<organism evidence="2 3">
    <name type="scientific">Marmota monax</name>
    <name type="common">Woodchuck</name>
    <dbReference type="NCBI Taxonomy" id="9995"/>
    <lineage>
        <taxon>Eukaryota</taxon>
        <taxon>Metazoa</taxon>
        <taxon>Chordata</taxon>
        <taxon>Craniata</taxon>
        <taxon>Vertebrata</taxon>
        <taxon>Euteleostomi</taxon>
        <taxon>Mammalia</taxon>
        <taxon>Eutheria</taxon>
        <taxon>Euarchontoglires</taxon>
        <taxon>Glires</taxon>
        <taxon>Rodentia</taxon>
        <taxon>Sciuromorpha</taxon>
        <taxon>Sciuridae</taxon>
        <taxon>Xerinae</taxon>
        <taxon>Marmotini</taxon>
        <taxon>Marmota</taxon>
    </lineage>
</organism>
<evidence type="ECO:0000313" key="2">
    <source>
        <dbReference type="EMBL" id="VTJ78911.1"/>
    </source>
</evidence>
<sequence>MVSETPATARLSHVGHRRAPTLSNQIAGKDRQTCGGLGGSGLPLPTSWEVTGIRTCWRGGGGGGSSSSRARHTYLHSLGAHAAPRAAPPAETRPGPAGAAAAAWQRRRALGHLAPEVSPPPLAVPARPTPPARPPPDARSPHTLGAPAPGAAEARAGRCPPPCAARGSSAPGVAGPGGRGWGAVGAGVAGLRGPRRQQPRRCRAQ</sequence>
<feature type="compositionally biased region" description="Gly residues" evidence="1">
    <location>
        <begin position="174"/>
        <end position="190"/>
    </location>
</feature>
<protein>
    <submittedName>
        <fullName evidence="2">Uncharacterized protein</fullName>
    </submittedName>
</protein>
<dbReference type="AlphaFoldDB" id="A0A5E4CDA1"/>
<feature type="compositionally biased region" description="Low complexity" evidence="1">
    <location>
        <begin position="81"/>
        <end position="104"/>
    </location>
</feature>
<reference evidence="2" key="1">
    <citation type="submission" date="2019-04" db="EMBL/GenBank/DDBJ databases">
        <authorList>
            <person name="Alioto T."/>
            <person name="Alioto T."/>
        </authorList>
    </citation>
    <scope>NUCLEOTIDE SEQUENCE [LARGE SCALE GENOMIC DNA]</scope>
</reference>
<dbReference type="Proteomes" id="UP000335636">
    <property type="component" value="Unassembled WGS sequence"/>
</dbReference>
<gene>
    <name evidence="2" type="ORF">MONAX_5E035224</name>
</gene>
<feature type="region of interest" description="Disordered" evidence="1">
    <location>
        <begin position="81"/>
        <end position="205"/>
    </location>
</feature>